<evidence type="ECO:0000313" key="3">
    <source>
        <dbReference type="Proteomes" id="UP000185557"/>
    </source>
</evidence>
<dbReference type="Proteomes" id="UP000185557">
    <property type="component" value="Unassembled WGS sequence"/>
</dbReference>
<dbReference type="OrthoDB" id="425457at2"/>
<accession>A0A1U7IYQ9</accession>
<dbReference type="AlphaFoldDB" id="A0A1U7IYQ9"/>
<comment type="caution">
    <text evidence="2">The sequence shown here is derived from an EMBL/GenBank/DDBJ whole genome shotgun (WGS) entry which is preliminary data.</text>
</comment>
<proteinExistence type="predicted"/>
<protein>
    <recommendedName>
        <fullName evidence="4">BON domain-containing protein</fullName>
    </recommendedName>
</protein>
<gene>
    <name evidence="2" type="ORF">NIES30_23845</name>
</gene>
<evidence type="ECO:0000313" key="2">
    <source>
        <dbReference type="EMBL" id="OKH43971.1"/>
    </source>
</evidence>
<feature type="region of interest" description="Disordered" evidence="1">
    <location>
        <begin position="16"/>
        <end position="58"/>
    </location>
</feature>
<dbReference type="RefSeq" id="WP_073610948.1">
    <property type="nucleotide sequence ID" value="NZ_MRCG01000027.1"/>
</dbReference>
<evidence type="ECO:0000256" key="1">
    <source>
        <dbReference type="SAM" id="MobiDB-lite"/>
    </source>
</evidence>
<dbReference type="STRING" id="549789.NIES30_23845"/>
<sequence>MTWHNKIDFDHCDDSPAHGAASHSSMTPGLTNTYDDELREKAGMHSPPPPPECMGLEGEYDSFGLVRRLAQTLDQQPDLASIDTLTLTQHGSALCLAGSVDGTALDRIVDIASHLDGTREVDVSRVAVTH</sequence>
<keyword evidence="3" id="KW-1185">Reference proteome</keyword>
<name>A0A1U7IYQ9_9CYAN</name>
<evidence type="ECO:0008006" key="4">
    <source>
        <dbReference type="Google" id="ProtNLM"/>
    </source>
</evidence>
<reference evidence="2 3" key="1">
    <citation type="submission" date="2016-11" db="EMBL/GenBank/DDBJ databases">
        <title>Draft Genome Sequences of Nine Cyanobacterial Strains from Diverse Habitats.</title>
        <authorList>
            <person name="Zhu T."/>
            <person name="Hou S."/>
            <person name="Lu X."/>
            <person name="Hess W.R."/>
        </authorList>
    </citation>
    <scope>NUCLEOTIDE SEQUENCE [LARGE SCALE GENOMIC DNA]</scope>
    <source>
        <strain evidence="2 3">NIES-30</strain>
    </source>
</reference>
<dbReference type="EMBL" id="MRCG01000027">
    <property type="protein sequence ID" value="OKH43971.1"/>
    <property type="molecule type" value="Genomic_DNA"/>
</dbReference>
<organism evidence="2 3">
    <name type="scientific">Phormidium tenue NIES-30</name>
    <dbReference type="NCBI Taxonomy" id="549789"/>
    <lineage>
        <taxon>Bacteria</taxon>
        <taxon>Bacillati</taxon>
        <taxon>Cyanobacteriota</taxon>
        <taxon>Cyanophyceae</taxon>
        <taxon>Oscillatoriophycideae</taxon>
        <taxon>Oscillatoriales</taxon>
        <taxon>Oscillatoriaceae</taxon>
        <taxon>Phormidium</taxon>
    </lineage>
</organism>
<feature type="compositionally biased region" description="Polar residues" evidence="1">
    <location>
        <begin position="22"/>
        <end position="33"/>
    </location>
</feature>